<accession>A0A0C9T8V7</accession>
<dbReference type="OrthoDB" id="3199698at2759"/>
<proteinExistence type="predicted"/>
<sequence length="174" mass="20220">GNDLPPDSDPPPQGVHQGNPWHPFIHQSQYHLAEFLFCRNETPQDHIDDLMDIWASMPGSNDSPPFANYANLIVRLMLSEVTLAGSVFQSSMQMQILYPSIPSWKRVAYDLWFQNPESLAYYQLSMPDFKDHIDFAPCQVFGDNHQRIWSDLMMGNWAWRQCVSVYLYNEIHIT</sequence>
<dbReference type="HOGENOM" id="CLU_006344_7_2_1"/>
<feature type="non-terminal residue" evidence="2">
    <location>
        <position position="174"/>
    </location>
</feature>
<gene>
    <name evidence="2" type="ORF">PAXINDRAFT_83477</name>
</gene>
<evidence type="ECO:0000313" key="3">
    <source>
        <dbReference type="Proteomes" id="UP000053647"/>
    </source>
</evidence>
<dbReference type="AlphaFoldDB" id="A0A0C9T8V7"/>
<organism evidence="2 3">
    <name type="scientific">Paxillus involutus ATCC 200175</name>
    <dbReference type="NCBI Taxonomy" id="664439"/>
    <lineage>
        <taxon>Eukaryota</taxon>
        <taxon>Fungi</taxon>
        <taxon>Dikarya</taxon>
        <taxon>Basidiomycota</taxon>
        <taxon>Agaricomycotina</taxon>
        <taxon>Agaricomycetes</taxon>
        <taxon>Agaricomycetidae</taxon>
        <taxon>Boletales</taxon>
        <taxon>Paxilineae</taxon>
        <taxon>Paxillaceae</taxon>
        <taxon>Paxillus</taxon>
    </lineage>
</organism>
<evidence type="ECO:0000313" key="2">
    <source>
        <dbReference type="EMBL" id="KIJ12090.1"/>
    </source>
</evidence>
<dbReference type="Proteomes" id="UP000053647">
    <property type="component" value="Unassembled WGS sequence"/>
</dbReference>
<protein>
    <submittedName>
        <fullName evidence="2">Uncharacterized protein</fullName>
    </submittedName>
</protein>
<feature type="non-terminal residue" evidence="2">
    <location>
        <position position="1"/>
    </location>
</feature>
<evidence type="ECO:0000256" key="1">
    <source>
        <dbReference type="SAM" id="MobiDB-lite"/>
    </source>
</evidence>
<reference evidence="3" key="2">
    <citation type="submission" date="2015-01" db="EMBL/GenBank/DDBJ databases">
        <title>Evolutionary Origins and Diversification of the Mycorrhizal Mutualists.</title>
        <authorList>
            <consortium name="DOE Joint Genome Institute"/>
            <consortium name="Mycorrhizal Genomics Consortium"/>
            <person name="Kohler A."/>
            <person name="Kuo A."/>
            <person name="Nagy L.G."/>
            <person name="Floudas D."/>
            <person name="Copeland A."/>
            <person name="Barry K.W."/>
            <person name="Cichocki N."/>
            <person name="Veneault-Fourrey C."/>
            <person name="LaButti K."/>
            <person name="Lindquist E.A."/>
            <person name="Lipzen A."/>
            <person name="Lundell T."/>
            <person name="Morin E."/>
            <person name="Murat C."/>
            <person name="Riley R."/>
            <person name="Ohm R."/>
            <person name="Sun H."/>
            <person name="Tunlid A."/>
            <person name="Henrissat B."/>
            <person name="Grigoriev I.V."/>
            <person name="Hibbett D.S."/>
            <person name="Martin F."/>
        </authorList>
    </citation>
    <scope>NUCLEOTIDE SEQUENCE [LARGE SCALE GENOMIC DNA]</scope>
    <source>
        <strain evidence="3">ATCC 200175</strain>
    </source>
</reference>
<keyword evidence="3" id="KW-1185">Reference proteome</keyword>
<name>A0A0C9T8V7_PAXIN</name>
<feature type="region of interest" description="Disordered" evidence="1">
    <location>
        <begin position="1"/>
        <end position="20"/>
    </location>
</feature>
<dbReference type="Pfam" id="PF18759">
    <property type="entry name" value="Plavaka"/>
    <property type="match status" value="1"/>
</dbReference>
<dbReference type="InterPro" id="IPR041078">
    <property type="entry name" value="Plavaka"/>
</dbReference>
<dbReference type="EMBL" id="KN819369">
    <property type="protein sequence ID" value="KIJ12090.1"/>
    <property type="molecule type" value="Genomic_DNA"/>
</dbReference>
<reference evidence="2 3" key="1">
    <citation type="submission" date="2014-06" db="EMBL/GenBank/DDBJ databases">
        <authorList>
            <consortium name="DOE Joint Genome Institute"/>
            <person name="Kuo A."/>
            <person name="Kohler A."/>
            <person name="Nagy L.G."/>
            <person name="Floudas D."/>
            <person name="Copeland A."/>
            <person name="Barry K.W."/>
            <person name="Cichocki N."/>
            <person name="Veneault-Fourrey C."/>
            <person name="LaButti K."/>
            <person name="Lindquist E.A."/>
            <person name="Lipzen A."/>
            <person name="Lundell T."/>
            <person name="Morin E."/>
            <person name="Murat C."/>
            <person name="Sun H."/>
            <person name="Tunlid A."/>
            <person name="Henrissat B."/>
            <person name="Grigoriev I.V."/>
            <person name="Hibbett D.S."/>
            <person name="Martin F."/>
            <person name="Nordberg H.P."/>
            <person name="Cantor M.N."/>
            <person name="Hua S.X."/>
        </authorList>
    </citation>
    <scope>NUCLEOTIDE SEQUENCE [LARGE SCALE GENOMIC DNA]</scope>
    <source>
        <strain evidence="2 3">ATCC 200175</strain>
    </source>
</reference>